<feature type="transmembrane region" description="Helical" evidence="6">
    <location>
        <begin position="185"/>
        <end position="206"/>
    </location>
</feature>
<dbReference type="PANTHER" id="PTHR10981:SF7">
    <property type="entry name" value="BATTENIN"/>
    <property type="match status" value="1"/>
</dbReference>
<evidence type="ECO:0000256" key="5">
    <source>
        <dbReference type="ARBA" id="ARBA00023136"/>
    </source>
</evidence>
<feature type="transmembrane region" description="Helical" evidence="6">
    <location>
        <begin position="121"/>
        <end position="141"/>
    </location>
</feature>
<keyword evidence="3 6" id="KW-0812">Transmembrane</keyword>
<feature type="transmembrane region" description="Helical" evidence="6">
    <location>
        <begin position="147"/>
        <end position="173"/>
    </location>
</feature>
<dbReference type="Pfam" id="PF02487">
    <property type="entry name" value="CLN3"/>
    <property type="match status" value="1"/>
</dbReference>
<keyword evidence="5 6" id="KW-0472">Membrane</keyword>
<dbReference type="GO" id="GO:0012505">
    <property type="term" value="C:endomembrane system"/>
    <property type="evidence" value="ECO:0007669"/>
    <property type="project" value="UniProtKB-SubCell"/>
</dbReference>
<gene>
    <name evidence="7" type="ORF">J8273_5741</name>
</gene>
<evidence type="ECO:0000256" key="2">
    <source>
        <dbReference type="ARBA" id="ARBA00007467"/>
    </source>
</evidence>
<feature type="transmembrane region" description="Helical" evidence="6">
    <location>
        <begin position="61"/>
        <end position="86"/>
    </location>
</feature>
<dbReference type="AlphaFoldDB" id="A0A8J6B2M3"/>
<keyword evidence="8" id="KW-1185">Reference proteome</keyword>
<protein>
    <submittedName>
        <fullName evidence="7">Batten's disease protein Cln3</fullName>
    </submittedName>
</protein>
<accession>A0A8J6B2M3</accession>
<dbReference type="Proteomes" id="UP000717585">
    <property type="component" value="Unassembled WGS sequence"/>
</dbReference>
<dbReference type="GO" id="GO:0005773">
    <property type="term" value="C:vacuole"/>
    <property type="evidence" value="ECO:0007669"/>
    <property type="project" value="UniProtKB-ARBA"/>
</dbReference>
<evidence type="ECO:0000256" key="6">
    <source>
        <dbReference type="RuleBase" id="RU361113"/>
    </source>
</evidence>
<dbReference type="PANTHER" id="PTHR10981">
    <property type="entry name" value="BATTENIN"/>
    <property type="match status" value="1"/>
</dbReference>
<reference evidence="7" key="1">
    <citation type="submission" date="2021-05" db="EMBL/GenBank/DDBJ databases">
        <title>A free-living protist that lacks canonical eukaryotic 1 DNA replication and segregation systems.</title>
        <authorList>
            <person name="Salas-Leiva D.E."/>
            <person name="Tromer E.C."/>
            <person name="Curtis B.A."/>
            <person name="Jerlstrom-Hultqvist J."/>
            <person name="Kolisko M."/>
            <person name="Yi Z."/>
            <person name="Salas-Leiva J.S."/>
            <person name="Gallot-Lavallee L."/>
            <person name="Kops G.J.P.L."/>
            <person name="Archibald J.M."/>
            <person name="Simpson A.G.B."/>
            <person name="Roger A.J."/>
        </authorList>
    </citation>
    <scope>NUCLEOTIDE SEQUENCE</scope>
    <source>
        <strain evidence="7">BICM</strain>
    </source>
</reference>
<proteinExistence type="inferred from homology"/>
<comment type="caution">
    <text evidence="7">The sequence shown here is derived from an EMBL/GenBank/DDBJ whole genome shotgun (WGS) entry which is preliminary data.</text>
</comment>
<evidence type="ECO:0000313" key="7">
    <source>
        <dbReference type="EMBL" id="KAG9392929.1"/>
    </source>
</evidence>
<feature type="transmembrane region" description="Helical" evidence="6">
    <location>
        <begin position="388"/>
        <end position="408"/>
    </location>
</feature>
<dbReference type="EMBL" id="JAHDYR010000030">
    <property type="protein sequence ID" value="KAG9392929.1"/>
    <property type="molecule type" value="Genomic_DNA"/>
</dbReference>
<feature type="transmembrane region" description="Helical" evidence="6">
    <location>
        <begin position="356"/>
        <end position="376"/>
    </location>
</feature>
<dbReference type="GO" id="GO:0016020">
    <property type="term" value="C:membrane"/>
    <property type="evidence" value="ECO:0007669"/>
    <property type="project" value="UniProtKB-UniRule"/>
</dbReference>
<evidence type="ECO:0000256" key="3">
    <source>
        <dbReference type="ARBA" id="ARBA00022692"/>
    </source>
</evidence>
<evidence type="ECO:0000256" key="1">
    <source>
        <dbReference type="ARBA" id="ARBA00004127"/>
    </source>
</evidence>
<sequence>MAECRKHGSEPQDNDSNSLLAHDEAIHKSAPMKQHSDDKYRLLGRLEFFHEHPTITYMYNFLWFFILGTLNNFGYSIVLAAARSVAEDFNQLNMLGFVPWANVGVGLLVRPLNVAMERVPFTARFLLNAILMFLGPSLLALSIWTDITFVFCILSILVVGASSSFGESVLLTYMRLYDARSVNGWSSGTGMAGVSSALAYLVATWLEIPDQLTFVVIAFLAGIYVLSFALLVRPRPCPRRADSDPEEAVEPFSEDVLDGLTPDAVEQADPTPAVPVIDRVIAYAHKLWVCTKHASWNGGLLAAVYFFEYVSLTGCAAKAQPADDGSAKTKYVVLQLSYQIGVFLSRSSLLLFKIRYVWILAAMQAVNFAAWQLQAYTKIVPFAIQIPAMFYVGLLGGAMYVNVLYFTMADARISKNHMELTINLITIFICLGITASSIYDLVIDHTFLADK</sequence>
<evidence type="ECO:0000313" key="8">
    <source>
        <dbReference type="Proteomes" id="UP000717585"/>
    </source>
</evidence>
<evidence type="ECO:0000256" key="4">
    <source>
        <dbReference type="ARBA" id="ARBA00022989"/>
    </source>
</evidence>
<feature type="transmembrane region" description="Helical" evidence="6">
    <location>
        <begin position="92"/>
        <end position="109"/>
    </location>
</feature>
<comment type="similarity">
    <text evidence="2 6">Belongs to the battenin family.</text>
</comment>
<dbReference type="SUPFAM" id="SSF103473">
    <property type="entry name" value="MFS general substrate transporter"/>
    <property type="match status" value="1"/>
</dbReference>
<organism evidence="7 8">
    <name type="scientific">Carpediemonas membranifera</name>
    <dbReference type="NCBI Taxonomy" id="201153"/>
    <lineage>
        <taxon>Eukaryota</taxon>
        <taxon>Metamonada</taxon>
        <taxon>Carpediemonas-like organisms</taxon>
        <taxon>Carpediemonas</taxon>
    </lineage>
</organism>
<keyword evidence="4 6" id="KW-1133">Transmembrane helix</keyword>
<dbReference type="PRINTS" id="PR01315">
    <property type="entry name" value="BATTENIN"/>
</dbReference>
<dbReference type="OrthoDB" id="5965864at2759"/>
<dbReference type="InterPro" id="IPR036259">
    <property type="entry name" value="MFS_trans_sf"/>
</dbReference>
<dbReference type="InterPro" id="IPR003492">
    <property type="entry name" value="Battenin_disease_Cln3"/>
</dbReference>
<comment type="subcellular location">
    <subcellularLocation>
        <location evidence="1">Endomembrane system</location>
        <topology evidence="1">Multi-pass membrane protein</topology>
    </subcellularLocation>
</comment>
<feature type="transmembrane region" description="Helical" evidence="6">
    <location>
        <begin position="212"/>
        <end position="232"/>
    </location>
</feature>
<feature type="transmembrane region" description="Helical" evidence="6">
    <location>
        <begin position="420"/>
        <end position="439"/>
    </location>
</feature>
<name>A0A8J6B2M3_9EUKA</name>